<evidence type="ECO:0000313" key="3">
    <source>
        <dbReference type="Proteomes" id="UP001306592"/>
    </source>
</evidence>
<sequence length="269" mass="29927">MNSHAILASLFSALVWLLVIGWLLKRQKLSKLTGALLFVLPLLLGNLYYYGWIAPRQQQEAALAAAQDSLAVQPVWRTIKEQQPTLYRQANDRLLSSLEAGVPLQQAIDRLRPLAADLLNQRINAARDEDLIRYMQISLEEMKAMRERGAAECFRFLFPQVKGGINISDVLPKPLTDSELLAMDTLFKHSNGADQPVDLQQGRVKLQGVVRTLYAKWGSDLQTLNTPAEAGVDEAKLCDMTIDLYQSVLALTDKDSANVLRIIISGTGN</sequence>
<organism evidence="2 3">
    <name type="scientific">Erwinia aphidicola</name>
    <dbReference type="NCBI Taxonomy" id="68334"/>
    <lineage>
        <taxon>Bacteria</taxon>
        <taxon>Pseudomonadati</taxon>
        <taxon>Pseudomonadota</taxon>
        <taxon>Gammaproteobacteria</taxon>
        <taxon>Enterobacterales</taxon>
        <taxon>Erwiniaceae</taxon>
        <taxon>Erwinia</taxon>
    </lineage>
</organism>
<dbReference type="GeneID" id="89472444"/>
<evidence type="ECO:0000313" key="2">
    <source>
        <dbReference type="EMBL" id="MEI2684279.1"/>
    </source>
</evidence>
<name>A0ABU8DNY5_ERWAP</name>
<dbReference type="EMBL" id="JBANEI010000023">
    <property type="protein sequence ID" value="MEI2684279.1"/>
    <property type="molecule type" value="Genomic_DNA"/>
</dbReference>
<comment type="caution">
    <text evidence="2">The sequence shown here is derived from an EMBL/GenBank/DDBJ whole genome shotgun (WGS) entry which is preliminary data.</text>
</comment>
<keyword evidence="1" id="KW-0812">Transmembrane</keyword>
<keyword evidence="1" id="KW-0472">Membrane</keyword>
<gene>
    <name evidence="2" type="ORF">V8N49_21820</name>
</gene>
<feature type="transmembrane region" description="Helical" evidence="1">
    <location>
        <begin position="6"/>
        <end position="24"/>
    </location>
</feature>
<evidence type="ECO:0000256" key="1">
    <source>
        <dbReference type="SAM" id="Phobius"/>
    </source>
</evidence>
<protein>
    <recommendedName>
        <fullName evidence="4">Topoisomerase II</fullName>
    </recommendedName>
</protein>
<evidence type="ECO:0008006" key="4">
    <source>
        <dbReference type="Google" id="ProtNLM"/>
    </source>
</evidence>
<keyword evidence="1" id="KW-1133">Transmembrane helix</keyword>
<feature type="transmembrane region" description="Helical" evidence="1">
    <location>
        <begin position="36"/>
        <end position="53"/>
    </location>
</feature>
<keyword evidence="3" id="KW-1185">Reference proteome</keyword>
<accession>A0ABU8DNY5</accession>
<dbReference type="RefSeq" id="WP_187499474.1">
    <property type="nucleotide sequence ID" value="NZ_CP188307.1"/>
</dbReference>
<proteinExistence type="predicted"/>
<dbReference type="Proteomes" id="UP001306592">
    <property type="component" value="Unassembled WGS sequence"/>
</dbReference>
<reference evidence="2 3" key="1">
    <citation type="submission" date="2024-02" db="EMBL/GenBank/DDBJ databases">
        <title>First report Erwinia aphidicola in onion in Chile.</title>
        <authorList>
            <person name="Valenzuela M."/>
            <person name="Pena M."/>
            <person name="Dutta B."/>
        </authorList>
    </citation>
    <scope>NUCLEOTIDE SEQUENCE [LARGE SCALE GENOMIC DNA]</scope>
    <source>
        <strain evidence="2 3">QCJ3A</strain>
    </source>
</reference>